<gene>
    <name evidence="1" type="ORF">GW15_0212765</name>
</gene>
<evidence type="ECO:0000313" key="2">
    <source>
        <dbReference type="Proteomes" id="UP000028012"/>
    </source>
</evidence>
<name>A0A098PXE1_9XANT</name>
<sequence>MRDGESTAIFADVTTRGTIGGERTDANSITRDIDVAIRNKGHGDVLLHWKTAAA</sequence>
<accession>A0A098PXE1</accession>
<dbReference type="EMBL" id="JPHD02000086">
    <property type="protein sequence ID" value="KGE51745.1"/>
    <property type="molecule type" value="Genomic_DNA"/>
</dbReference>
<reference evidence="1 2" key="1">
    <citation type="submission" date="2014-09" db="EMBL/GenBank/DDBJ databases">
        <title>A draft genome sequence for Xanthomonas axonopodis pv. vasculorum NCPPB 900.</title>
        <authorList>
            <person name="Harrison J."/>
            <person name="Studholme D.J."/>
        </authorList>
    </citation>
    <scope>NUCLEOTIDE SEQUENCE [LARGE SCALE GENOMIC DNA]</scope>
    <source>
        <strain evidence="1 2">NCPPB 900</strain>
    </source>
</reference>
<dbReference type="AlphaFoldDB" id="A0A098PXE1"/>
<protein>
    <submittedName>
        <fullName evidence="1">Uncharacterized protein</fullName>
    </submittedName>
</protein>
<comment type="caution">
    <text evidence="1">The sequence shown here is derived from an EMBL/GenBank/DDBJ whole genome shotgun (WGS) entry which is preliminary data.</text>
</comment>
<organism evidence="1 2">
    <name type="scientific">Xanthomonas axonopodis pv. vasculorum</name>
    <dbReference type="NCBI Taxonomy" id="325777"/>
    <lineage>
        <taxon>Bacteria</taxon>
        <taxon>Pseudomonadati</taxon>
        <taxon>Pseudomonadota</taxon>
        <taxon>Gammaproteobacteria</taxon>
        <taxon>Lysobacterales</taxon>
        <taxon>Lysobacteraceae</taxon>
        <taxon>Xanthomonas</taxon>
    </lineage>
</organism>
<proteinExistence type="predicted"/>
<evidence type="ECO:0000313" key="1">
    <source>
        <dbReference type="EMBL" id="KGE51745.1"/>
    </source>
</evidence>
<dbReference type="Proteomes" id="UP000028012">
    <property type="component" value="Unassembled WGS sequence"/>
</dbReference>
<dbReference type="HOGENOM" id="CLU_3049337_0_0_6"/>